<dbReference type="AlphaFoldDB" id="A0A5C6S1T3"/>
<feature type="transmembrane region" description="Helical" evidence="1">
    <location>
        <begin position="67"/>
        <end position="87"/>
    </location>
</feature>
<proteinExistence type="predicted"/>
<dbReference type="EMBL" id="VOOR01000004">
    <property type="protein sequence ID" value="TXB68394.1"/>
    <property type="molecule type" value="Genomic_DNA"/>
</dbReference>
<feature type="transmembrane region" description="Helical" evidence="1">
    <location>
        <begin position="239"/>
        <end position="259"/>
    </location>
</feature>
<keyword evidence="1" id="KW-1133">Transmembrane helix</keyword>
<evidence type="ECO:0000313" key="3">
    <source>
        <dbReference type="Proteomes" id="UP000321580"/>
    </source>
</evidence>
<reference evidence="2 3" key="1">
    <citation type="submission" date="2019-08" db="EMBL/GenBank/DDBJ databases">
        <title>Genome of Phaeodactylibacter luteus.</title>
        <authorList>
            <person name="Bowman J.P."/>
        </authorList>
    </citation>
    <scope>NUCLEOTIDE SEQUENCE [LARGE SCALE GENOMIC DNA]</scope>
    <source>
        <strain evidence="2 3">KCTC 42180</strain>
    </source>
</reference>
<evidence type="ECO:0000256" key="1">
    <source>
        <dbReference type="SAM" id="Phobius"/>
    </source>
</evidence>
<dbReference type="RefSeq" id="WP_147165973.1">
    <property type="nucleotide sequence ID" value="NZ_VOOR01000004.1"/>
</dbReference>
<comment type="caution">
    <text evidence="2">The sequence shown here is derived from an EMBL/GenBank/DDBJ whole genome shotgun (WGS) entry which is preliminary data.</text>
</comment>
<keyword evidence="1" id="KW-0472">Membrane</keyword>
<feature type="transmembrane region" description="Helical" evidence="1">
    <location>
        <begin position="271"/>
        <end position="291"/>
    </location>
</feature>
<sequence length="755" mass="86016">MKDRLRRIFYAFPVQLLVLHLRSNHLLLSLWAVFFLLISGALARKLGFQYLFLDAEYLGRVNFWSFYFVGVGFGSFFMSWNLTSYLLSAHYFPFLASLSRPFTKFAINNFVLPLGFVLAYLSITVYFQAYYEGLSFREIFLNGLGFLLGTATLVLLYALYFQFTNRDISYYERWRSRPPHLSRSYTPGRRQVDLEYIKLDTNRWKVLTYLNESLQPRLVRSVAHYDSGLLRSIFKQNHLNALVLQLLSMVVLLILGYLVDYRPFRIPAGASLFILASILTALVGAVIYWFGEWSITVIITMLLGLNLLTRHEQFNYSNHAYGLNYDTLRAEYSLGRLRETAGSSHIEDDKAATEVILSRWKAKTGQEKPWLVLQCSSGGGLKSATWSMQVVQTADSLLQGELMRHTVLMTGASGGMLGMAYLRELYRRQQQGEALDWRNPAYIDDIAKDLVNSIAFTIVSNDLFIPWSPFEANGYTYYKDRGYIFEKQLNENTRGLLDQRIGDYQRAEALAEVPMLFLTPSIVNDARRMIISPQGVSYMMMAPVGQRYPGAVEVDAVDFRRIFAGQDADNLRMLSALRMNATYPYVLPNVHLPSEPEIEVMDAGFLDNYGIVSATRFIQVFREWILEHTKGVILLQISSSDKVEEITPSGGQGILESIFNPLGIAGKVLVRQEFEHDNSLGLLYDLLGEERFHVIPFFYRPTSSNKLEASISFHITAREKADVLRAIQHPDNKSSLRQLEALLGIGGQPKPGSSH</sequence>
<keyword evidence="1" id="KW-0812">Transmembrane</keyword>
<name>A0A5C6S1T3_9BACT</name>
<evidence type="ECO:0000313" key="2">
    <source>
        <dbReference type="EMBL" id="TXB68394.1"/>
    </source>
</evidence>
<feature type="transmembrane region" description="Helical" evidence="1">
    <location>
        <begin position="139"/>
        <end position="160"/>
    </location>
</feature>
<keyword evidence="3" id="KW-1185">Reference proteome</keyword>
<feature type="transmembrane region" description="Helical" evidence="1">
    <location>
        <begin position="107"/>
        <end position="127"/>
    </location>
</feature>
<gene>
    <name evidence="2" type="ORF">FRY97_03175</name>
</gene>
<dbReference type="Proteomes" id="UP000321580">
    <property type="component" value="Unassembled WGS sequence"/>
</dbReference>
<organism evidence="2 3">
    <name type="scientific">Phaeodactylibacter luteus</name>
    <dbReference type="NCBI Taxonomy" id="1564516"/>
    <lineage>
        <taxon>Bacteria</taxon>
        <taxon>Pseudomonadati</taxon>
        <taxon>Bacteroidota</taxon>
        <taxon>Saprospiria</taxon>
        <taxon>Saprospirales</taxon>
        <taxon>Haliscomenobacteraceae</taxon>
        <taxon>Phaeodactylibacter</taxon>
    </lineage>
</organism>
<protein>
    <submittedName>
        <fullName evidence="2">Patatin-like phospholipase family protein</fullName>
    </submittedName>
</protein>
<accession>A0A5C6S1T3</accession>
<dbReference type="OrthoDB" id="1488930at2"/>